<keyword evidence="2" id="KW-0407">Ion channel</keyword>
<keyword evidence="3" id="KW-1185">Reference proteome</keyword>
<dbReference type="InterPro" id="IPR031622">
    <property type="entry name" value="Znf-SCNM1"/>
</dbReference>
<sequence length="242" mass="26670">CCSDCRRVFFSRSQAFPMSVFGGDSWGREAVDDLLIDGIEASAYKRLANAKFACLVCPQNPVLDTPIMLSVAYSSPIDDSGCNFRGNVRVSSYMRILVSILLLAKTHVNGSRHKVAKKAASEVFLGQATQHNPKSETGHSTVPSIENCSGCAKGIRFEGTDEGFVRKVPKLDYREQVERELKFTAAGWKRDCHGRWFKDENVRFCSVFFCCAICCHILNLELKSGLLKILIKGTSVGSGMPA</sequence>
<dbReference type="EMBL" id="BKCP01006294">
    <property type="protein sequence ID" value="GER42209.1"/>
    <property type="molecule type" value="Genomic_DNA"/>
</dbReference>
<organism evidence="2 3">
    <name type="scientific">Striga asiatica</name>
    <name type="common">Asiatic witchweed</name>
    <name type="synonym">Buchnera asiatica</name>
    <dbReference type="NCBI Taxonomy" id="4170"/>
    <lineage>
        <taxon>Eukaryota</taxon>
        <taxon>Viridiplantae</taxon>
        <taxon>Streptophyta</taxon>
        <taxon>Embryophyta</taxon>
        <taxon>Tracheophyta</taxon>
        <taxon>Spermatophyta</taxon>
        <taxon>Magnoliopsida</taxon>
        <taxon>eudicotyledons</taxon>
        <taxon>Gunneridae</taxon>
        <taxon>Pentapetalae</taxon>
        <taxon>asterids</taxon>
        <taxon>lamiids</taxon>
        <taxon>Lamiales</taxon>
        <taxon>Orobanchaceae</taxon>
        <taxon>Buchnereae</taxon>
        <taxon>Striga</taxon>
    </lineage>
</organism>
<evidence type="ECO:0000259" key="1">
    <source>
        <dbReference type="Pfam" id="PF15803"/>
    </source>
</evidence>
<name>A0A5A7QAD0_STRAF</name>
<feature type="non-terminal residue" evidence="2">
    <location>
        <position position="242"/>
    </location>
</feature>
<reference evidence="3" key="1">
    <citation type="journal article" date="2019" name="Curr. Biol.">
        <title>Genome Sequence of Striga asiatica Provides Insight into the Evolution of Plant Parasitism.</title>
        <authorList>
            <person name="Yoshida S."/>
            <person name="Kim S."/>
            <person name="Wafula E.K."/>
            <person name="Tanskanen J."/>
            <person name="Kim Y.M."/>
            <person name="Honaas L."/>
            <person name="Yang Z."/>
            <person name="Spallek T."/>
            <person name="Conn C.E."/>
            <person name="Ichihashi Y."/>
            <person name="Cheong K."/>
            <person name="Cui S."/>
            <person name="Der J.P."/>
            <person name="Gundlach H."/>
            <person name="Jiao Y."/>
            <person name="Hori C."/>
            <person name="Ishida J.K."/>
            <person name="Kasahara H."/>
            <person name="Kiba T."/>
            <person name="Kim M.S."/>
            <person name="Koo N."/>
            <person name="Laohavisit A."/>
            <person name="Lee Y.H."/>
            <person name="Lumba S."/>
            <person name="McCourt P."/>
            <person name="Mortimer J.C."/>
            <person name="Mutuku J.M."/>
            <person name="Nomura T."/>
            <person name="Sasaki-Sekimoto Y."/>
            <person name="Seto Y."/>
            <person name="Wang Y."/>
            <person name="Wakatake T."/>
            <person name="Sakakibara H."/>
            <person name="Demura T."/>
            <person name="Yamaguchi S."/>
            <person name="Yoneyama K."/>
            <person name="Manabe R.I."/>
            <person name="Nelson D.C."/>
            <person name="Schulman A.H."/>
            <person name="Timko M.P."/>
            <person name="dePamphilis C.W."/>
            <person name="Choi D."/>
            <person name="Shirasu K."/>
        </authorList>
    </citation>
    <scope>NUCLEOTIDE SEQUENCE [LARGE SCALE GENOMIC DNA]</scope>
    <source>
        <strain evidence="3">cv. UVA1</strain>
    </source>
</reference>
<gene>
    <name evidence="2" type="ORF">STAS_18979</name>
</gene>
<dbReference type="OrthoDB" id="1924550at2759"/>
<feature type="non-terminal residue" evidence="2">
    <location>
        <position position="1"/>
    </location>
</feature>
<proteinExistence type="predicted"/>
<dbReference type="Pfam" id="PF15803">
    <property type="entry name" value="zf-SCNM1"/>
    <property type="match status" value="1"/>
</dbReference>
<comment type="caution">
    <text evidence="2">The sequence shown here is derived from an EMBL/GenBank/DDBJ whole genome shotgun (WGS) entry which is preliminary data.</text>
</comment>
<keyword evidence="2" id="KW-0406">Ion transport</keyword>
<dbReference type="Proteomes" id="UP000325081">
    <property type="component" value="Unassembled WGS sequence"/>
</dbReference>
<feature type="domain" description="Sodium channel modifier 1 zinc-finger" evidence="1">
    <location>
        <begin position="54"/>
        <end position="71"/>
    </location>
</feature>
<dbReference type="PANTHER" id="PTHR32297">
    <property type="entry name" value="SODIUM CHANNEL MODIFIER 1"/>
    <property type="match status" value="1"/>
</dbReference>
<dbReference type="PANTHER" id="PTHR32297:SF1">
    <property type="entry name" value="SODIUM CHANNEL MODIFIER 1"/>
    <property type="match status" value="1"/>
</dbReference>
<accession>A0A5A7QAD0</accession>
<dbReference type="GO" id="GO:0034220">
    <property type="term" value="P:monoatomic ion transmembrane transport"/>
    <property type="evidence" value="ECO:0007669"/>
    <property type="project" value="UniProtKB-KW"/>
</dbReference>
<keyword evidence="2" id="KW-0813">Transport</keyword>
<dbReference type="AlphaFoldDB" id="A0A5A7QAD0"/>
<dbReference type="InterPro" id="IPR033570">
    <property type="entry name" value="SCNM1"/>
</dbReference>
<evidence type="ECO:0000313" key="3">
    <source>
        <dbReference type="Proteomes" id="UP000325081"/>
    </source>
</evidence>
<evidence type="ECO:0000313" key="2">
    <source>
        <dbReference type="EMBL" id="GER42209.1"/>
    </source>
</evidence>
<protein>
    <submittedName>
        <fullName evidence="2">Sodium channel modifier 1</fullName>
    </submittedName>
</protein>
<dbReference type="GO" id="GO:0005634">
    <property type="term" value="C:nucleus"/>
    <property type="evidence" value="ECO:0007669"/>
    <property type="project" value="TreeGrafter"/>
</dbReference>
<dbReference type="GO" id="GO:0008380">
    <property type="term" value="P:RNA splicing"/>
    <property type="evidence" value="ECO:0007669"/>
    <property type="project" value="InterPro"/>
</dbReference>